<evidence type="ECO:0000256" key="7">
    <source>
        <dbReference type="SAM" id="Phobius"/>
    </source>
</evidence>
<evidence type="ECO:0000259" key="9">
    <source>
        <dbReference type="Pfam" id="PF16916"/>
    </source>
</evidence>
<reference evidence="10" key="1">
    <citation type="journal article" date="2014" name="Genome Announc.">
        <title>De novo whole-genome sequence and genome annotation of Lichtheimia ramosa.</title>
        <authorList>
            <person name="Linde J."/>
            <person name="Schwartze V."/>
            <person name="Binder U."/>
            <person name="Lass-Florl C."/>
            <person name="Voigt K."/>
            <person name="Horn F."/>
        </authorList>
    </citation>
    <scope>NUCLEOTIDE SEQUENCE</scope>
    <source>
        <strain evidence="10">JMRC FSU:6197</strain>
    </source>
</reference>
<evidence type="ECO:0000256" key="6">
    <source>
        <dbReference type="SAM" id="MobiDB-lite"/>
    </source>
</evidence>
<dbReference type="InterPro" id="IPR002524">
    <property type="entry name" value="Cation_efflux"/>
</dbReference>
<dbReference type="Gene3D" id="1.20.1510.10">
    <property type="entry name" value="Cation efflux protein transmembrane domain"/>
    <property type="match status" value="1"/>
</dbReference>
<dbReference type="GO" id="GO:0030003">
    <property type="term" value="P:intracellular monoatomic cation homeostasis"/>
    <property type="evidence" value="ECO:0007669"/>
    <property type="project" value="UniProtKB-ARBA"/>
</dbReference>
<dbReference type="Gene3D" id="3.30.70.1350">
    <property type="entry name" value="Cation efflux protein, cytoplasmic domain"/>
    <property type="match status" value="1"/>
</dbReference>
<evidence type="ECO:0000256" key="3">
    <source>
        <dbReference type="ARBA" id="ARBA00022692"/>
    </source>
</evidence>
<dbReference type="InterPro" id="IPR050291">
    <property type="entry name" value="CDF_Transporter"/>
</dbReference>
<dbReference type="PANTHER" id="PTHR43840">
    <property type="entry name" value="MITOCHONDRIAL METAL TRANSPORTER 1-RELATED"/>
    <property type="match status" value="1"/>
</dbReference>
<keyword evidence="3 7" id="KW-0812">Transmembrane</keyword>
<dbReference type="FunFam" id="1.20.1510.10:FF:000005">
    <property type="entry name" value="Putative Cation diffusion facilitator 1"/>
    <property type="match status" value="1"/>
</dbReference>
<feature type="region of interest" description="Disordered" evidence="6">
    <location>
        <begin position="1"/>
        <end position="25"/>
    </location>
</feature>
<dbReference type="NCBIfam" id="TIGR01297">
    <property type="entry name" value="CDF"/>
    <property type="match status" value="1"/>
</dbReference>
<feature type="transmembrane region" description="Helical" evidence="7">
    <location>
        <begin position="169"/>
        <end position="190"/>
    </location>
</feature>
<evidence type="ECO:0000256" key="1">
    <source>
        <dbReference type="ARBA" id="ARBA00004141"/>
    </source>
</evidence>
<dbReference type="InterPro" id="IPR027470">
    <property type="entry name" value="Cation_efflux_CTD"/>
</dbReference>
<dbReference type="PANTHER" id="PTHR43840:SF4">
    <property type="entry name" value="CDF DIVALENT METAL CATION TRANSPORTER (EUROFUNG)"/>
    <property type="match status" value="1"/>
</dbReference>
<feature type="transmembrane region" description="Helical" evidence="7">
    <location>
        <begin position="211"/>
        <end position="229"/>
    </location>
</feature>
<accession>A0A077WBI6</accession>
<dbReference type="InterPro" id="IPR027469">
    <property type="entry name" value="Cation_efflux_TMD_sf"/>
</dbReference>
<dbReference type="InterPro" id="IPR036837">
    <property type="entry name" value="Cation_efflux_CTD_sf"/>
</dbReference>
<keyword evidence="5 7" id="KW-0472">Membrane</keyword>
<evidence type="ECO:0000259" key="8">
    <source>
        <dbReference type="Pfam" id="PF01545"/>
    </source>
</evidence>
<evidence type="ECO:0000256" key="4">
    <source>
        <dbReference type="ARBA" id="ARBA00022989"/>
    </source>
</evidence>
<feature type="transmembrane region" description="Helical" evidence="7">
    <location>
        <begin position="137"/>
        <end position="163"/>
    </location>
</feature>
<dbReference type="InterPro" id="IPR058533">
    <property type="entry name" value="Cation_efflux_TM"/>
</dbReference>
<dbReference type="Pfam" id="PF01545">
    <property type="entry name" value="Cation_efflux"/>
    <property type="match status" value="1"/>
</dbReference>
<keyword evidence="4 7" id="KW-1133">Transmembrane helix</keyword>
<dbReference type="EMBL" id="LK023314">
    <property type="protein sequence ID" value="CDS03994.1"/>
    <property type="molecule type" value="Genomic_DNA"/>
</dbReference>
<dbReference type="GO" id="GO:0008324">
    <property type="term" value="F:monoatomic cation transmembrane transporter activity"/>
    <property type="evidence" value="ECO:0007669"/>
    <property type="project" value="InterPro"/>
</dbReference>
<dbReference type="Pfam" id="PF16916">
    <property type="entry name" value="ZT_dimer"/>
    <property type="match status" value="1"/>
</dbReference>
<dbReference type="GO" id="GO:0098771">
    <property type="term" value="P:inorganic ion homeostasis"/>
    <property type="evidence" value="ECO:0007669"/>
    <property type="project" value="UniProtKB-ARBA"/>
</dbReference>
<feature type="domain" description="Cation efflux protein cytoplasmic" evidence="9">
    <location>
        <begin position="353"/>
        <end position="416"/>
    </location>
</feature>
<keyword evidence="2" id="KW-0813">Transport</keyword>
<feature type="transmembrane region" description="Helical" evidence="7">
    <location>
        <begin position="311"/>
        <end position="329"/>
    </location>
</feature>
<name>A0A077WBI6_9FUNG</name>
<feature type="domain" description="Cation efflux protein transmembrane" evidence="8">
    <location>
        <begin position="145"/>
        <end position="334"/>
    </location>
</feature>
<evidence type="ECO:0000256" key="2">
    <source>
        <dbReference type="ARBA" id="ARBA00022448"/>
    </source>
</evidence>
<proteinExistence type="predicted"/>
<sequence length="436" mass="49307">MSSPRVEDDERSLRKTRSLHSLASTAIPPPVHFKSLKVSEEQLRSIKNKSVRKFYEHQNDMINRFMEVDRVVNELKQGMHGHNDYANTLSPVPPPPPIMIDEEHAIPAGVSDMDETTHLLNHGRQQQQLEKGTSRPWLIHLAINVSFIANVALFIAKFVLALYSGSMAILASAFESFLDLLSNGIIFITVRMMRNQDWYRYPVGKARMEPLGIIIFSVVITTSFSQVLITSVQRLTAGEIETIDLDPLSMTILISNILVKGVLWLWCRSIKGSSSVQALAQDHENDVVFNIASTIFPVAAVWAKQPWLDPVGAILLSLYIIYEWMVLLVDNIRRMTGHAASVDDLKQLTYMAYRFSSKVQAVDTVRAYYVGDRLLVEVDIVLPPDYPLREAHDIGEALQDALELMDNVERAFVHLDYNQVHAIEHRKKQPLSIGNV</sequence>
<feature type="transmembrane region" description="Helical" evidence="7">
    <location>
        <begin position="287"/>
        <end position="305"/>
    </location>
</feature>
<evidence type="ECO:0000256" key="5">
    <source>
        <dbReference type="ARBA" id="ARBA00023136"/>
    </source>
</evidence>
<organism evidence="10">
    <name type="scientific">Lichtheimia ramosa</name>
    <dbReference type="NCBI Taxonomy" id="688394"/>
    <lineage>
        <taxon>Eukaryota</taxon>
        <taxon>Fungi</taxon>
        <taxon>Fungi incertae sedis</taxon>
        <taxon>Mucoromycota</taxon>
        <taxon>Mucoromycotina</taxon>
        <taxon>Mucoromycetes</taxon>
        <taxon>Mucorales</taxon>
        <taxon>Lichtheimiaceae</taxon>
        <taxon>Lichtheimia</taxon>
    </lineage>
</organism>
<dbReference type="SUPFAM" id="SSF161111">
    <property type="entry name" value="Cation efflux protein transmembrane domain-like"/>
    <property type="match status" value="1"/>
</dbReference>
<dbReference type="OrthoDB" id="78296at2759"/>
<comment type="subcellular location">
    <subcellularLocation>
        <location evidence="1">Membrane</location>
        <topology evidence="1">Multi-pass membrane protein</topology>
    </subcellularLocation>
</comment>
<evidence type="ECO:0000313" key="10">
    <source>
        <dbReference type="EMBL" id="CDS03994.1"/>
    </source>
</evidence>
<feature type="transmembrane region" description="Helical" evidence="7">
    <location>
        <begin position="249"/>
        <end position="267"/>
    </location>
</feature>
<gene>
    <name evidence="10" type="ORF">LRAMOSA06949</name>
</gene>
<dbReference type="AlphaFoldDB" id="A0A077WBI6"/>
<feature type="compositionally biased region" description="Basic and acidic residues" evidence="6">
    <location>
        <begin position="1"/>
        <end position="13"/>
    </location>
</feature>
<dbReference type="SUPFAM" id="SSF160240">
    <property type="entry name" value="Cation efflux protein cytoplasmic domain-like"/>
    <property type="match status" value="1"/>
</dbReference>
<dbReference type="GO" id="GO:0016020">
    <property type="term" value="C:membrane"/>
    <property type="evidence" value="ECO:0007669"/>
    <property type="project" value="UniProtKB-SubCell"/>
</dbReference>
<protein>
    <submittedName>
        <fullName evidence="10">Uncharacterized protein</fullName>
    </submittedName>
</protein>